<reference evidence="1" key="2">
    <citation type="journal article" date="2023" name="Microbiol Resour">
        <title>Decontamination and Annotation of the Draft Genome Sequence of the Oomycete Lagenidium giganteum ARSEF 373.</title>
        <authorList>
            <person name="Morgan W.R."/>
            <person name="Tartar A."/>
        </authorList>
    </citation>
    <scope>NUCLEOTIDE SEQUENCE</scope>
    <source>
        <strain evidence="1">ARSEF 373</strain>
    </source>
</reference>
<proteinExistence type="predicted"/>
<reference evidence="1" key="1">
    <citation type="submission" date="2022-11" db="EMBL/GenBank/DDBJ databases">
        <authorList>
            <person name="Morgan W.R."/>
            <person name="Tartar A."/>
        </authorList>
    </citation>
    <scope>NUCLEOTIDE SEQUENCE</scope>
    <source>
        <strain evidence="1">ARSEF 373</strain>
    </source>
</reference>
<dbReference type="EMBL" id="DAKRPA010000050">
    <property type="protein sequence ID" value="DBA01316.1"/>
    <property type="molecule type" value="Genomic_DNA"/>
</dbReference>
<keyword evidence="2" id="KW-1185">Reference proteome</keyword>
<comment type="caution">
    <text evidence="1">The sequence shown here is derived from an EMBL/GenBank/DDBJ whole genome shotgun (WGS) entry which is preliminary data.</text>
</comment>
<sequence>MEQMAQMLGLYAGGLQQSLGSVVDRVGQSLEQSTQMMQAMNQMMEMALLQSIRVHTTFARDARELVVHVENKSQFLVAHGKITVAVDDASDATRKCVHEAVIENLEPTQLRTERASLEPLADLRLQGVVTVAIQSPGTGQWIHTDHPFRVTLVEQCTVELVSGNVDRQAWTSNEVEAVSLDLIRRLLQISPLDALVTMDAGYYRLNLKAGGDRPAQLALGVDRSACTMDSLPVVVVFAAVDCSRSQTLATQIADELRAASDEHR</sequence>
<protein>
    <submittedName>
        <fullName evidence="1">Uncharacterized protein</fullName>
    </submittedName>
</protein>
<accession>A0AAV2Z1V1</accession>
<dbReference type="Proteomes" id="UP001146120">
    <property type="component" value="Unassembled WGS sequence"/>
</dbReference>
<name>A0AAV2Z1V1_9STRA</name>
<dbReference type="AlphaFoldDB" id="A0AAV2Z1V1"/>
<organism evidence="1 2">
    <name type="scientific">Lagenidium giganteum</name>
    <dbReference type="NCBI Taxonomy" id="4803"/>
    <lineage>
        <taxon>Eukaryota</taxon>
        <taxon>Sar</taxon>
        <taxon>Stramenopiles</taxon>
        <taxon>Oomycota</taxon>
        <taxon>Peronosporomycetes</taxon>
        <taxon>Pythiales</taxon>
        <taxon>Pythiaceae</taxon>
    </lineage>
</organism>
<evidence type="ECO:0000313" key="2">
    <source>
        <dbReference type="Proteomes" id="UP001146120"/>
    </source>
</evidence>
<evidence type="ECO:0000313" key="1">
    <source>
        <dbReference type="EMBL" id="DBA01316.1"/>
    </source>
</evidence>
<gene>
    <name evidence="1" type="ORF">N0F65_001821</name>
</gene>